<evidence type="ECO:0000259" key="1">
    <source>
        <dbReference type="Pfam" id="PF07510"/>
    </source>
</evidence>
<keyword evidence="3" id="KW-1185">Reference proteome</keyword>
<dbReference type="Pfam" id="PF07510">
    <property type="entry name" value="GmrSD_C"/>
    <property type="match status" value="1"/>
</dbReference>
<dbReference type="PANTHER" id="PTHR35149:SF1">
    <property type="entry name" value="DUF5655 DOMAIN-CONTAINING PROTEIN"/>
    <property type="match status" value="1"/>
</dbReference>
<dbReference type="AlphaFoldDB" id="A0AAD5UR12"/>
<proteinExistence type="predicted"/>
<accession>A0AAD5UR12</accession>
<dbReference type="Proteomes" id="UP001212997">
    <property type="component" value="Unassembled WGS sequence"/>
</dbReference>
<reference evidence="2" key="1">
    <citation type="submission" date="2022-07" db="EMBL/GenBank/DDBJ databases">
        <title>Genome Sequence of Physisporinus lineatus.</title>
        <authorList>
            <person name="Buettner E."/>
        </authorList>
    </citation>
    <scope>NUCLEOTIDE SEQUENCE</scope>
    <source>
        <strain evidence="2">VT162</strain>
    </source>
</reference>
<protein>
    <recommendedName>
        <fullName evidence="1">GmrSD restriction endonucleases C-terminal domain-containing protein</fullName>
    </recommendedName>
</protein>
<gene>
    <name evidence="2" type="ORF">NLI96_g13147</name>
</gene>
<organism evidence="2 3">
    <name type="scientific">Meripilus lineatus</name>
    <dbReference type="NCBI Taxonomy" id="2056292"/>
    <lineage>
        <taxon>Eukaryota</taxon>
        <taxon>Fungi</taxon>
        <taxon>Dikarya</taxon>
        <taxon>Basidiomycota</taxon>
        <taxon>Agaricomycotina</taxon>
        <taxon>Agaricomycetes</taxon>
        <taxon>Polyporales</taxon>
        <taxon>Meripilaceae</taxon>
        <taxon>Meripilus</taxon>
    </lineage>
</organism>
<dbReference type="PANTHER" id="PTHR35149">
    <property type="entry name" value="SLL5132 PROTEIN"/>
    <property type="match status" value="1"/>
</dbReference>
<dbReference type="EMBL" id="JANAWD010001582">
    <property type="protein sequence ID" value="KAJ3473069.1"/>
    <property type="molecule type" value="Genomic_DNA"/>
</dbReference>
<evidence type="ECO:0000313" key="2">
    <source>
        <dbReference type="EMBL" id="KAJ3473069.1"/>
    </source>
</evidence>
<comment type="caution">
    <text evidence="2">The sequence shown here is derived from an EMBL/GenBank/DDBJ whole genome shotgun (WGS) entry which is preliminary data.</text>
</comment>
<sequence>MLDGLVRNPGPYTESTDHFKVWPTQAGRSEMRALDGATDCLTISQQYPVKEGKLRLERPLMIQSYLYLYHACLAFLRGVELGDPVNEESDQTHSDALIHDIRNKNAVPAVGEAAALQPHRAEALYMALTDLVQIMTLTLEAEDDPQVIFETLNARGEPLLASDLVRNFVFLDAARRGLDVGALYETHWRDFDEQRDHDQTVSANRYWREKVRQGRITYPRIDLFFFHYTVLRRGQETKVSHVFQGFKDWWQALRERYSKTSADLQRALGDLASYITRRAVCGFTTKGYNRIFLRLLTEVVTSDSPAEALRSYLLRLSGHSQCWPTDAEFSEAWLSRPVYELLRPGKVSAVLRAVELASRTSKQETTWTPQIESLTVEHVMPQSWQKTAYYTLPDDDQAMIAARKVAVQTFGNLTLLTQPLNSSVSNGPFEDQIDGENTIAGKRTKFLESLLLLNAYFQHKTVAKWDDEEISKRGQHLLGKAMKIWSRP</sequence>
<dbReference type="InterPro" id="IPR011089">
    <property type="entry name" value="GmrSD_C"/>
</dbReference>
<name>A0AAD5UR12_9APHY</name>
<feature type="domain" description="GmrSD restriction endonucleases C-terminal" evidence="1">
    <location>
        <begin position="323"/>
        <end position="478"/>
    </location>
</feature>
<evidence type="ECO:0000313" key="3">
    <source>
        <dbReference type="Proteomes" id="UP001212997"/>
    </source>
</evidence>